<dbReference type="RefSeq" id="WP_091469871.1">
    <property type="nucleotide sequence ID" value="NZ_FOEI01000009.1"/>
</dbReference>
<name>A0A1H9DZ99_9FLAO</name>
<accession>A0A1H9DZ99</accession>
<evidence type="ECO:0000313" key="1">
    <source>
        <dbReference type="EMBL" id="SEQ18791.1"/>
    </source>
</evidence>
<dbReference type="AlphaFoldDB" id="A0A1H9DZ99"/>
<sequence length="62" mass="7108">MKKHEVHVLKKASSFKGSMKDDLAKEVTEFLNKKASEGYEIISTSFTYYENTELIAFVTICK</sequence>
<evidence type="ECO:0008006" key="3">
    <source>
        <dbReference type="Google" id="ProtNLM"/>
    </source>
</evidence>
<evidence type="ECO:0000313" key="2">
    <source>
        <dbReference type="Proteomes" id="UP000198648"/>
    </source>
</evidence>
<reference evidence="1 2" key="1">
    <citation type="submission" date="2016-10" db="EMBL/GenBank/DDBJ databases">
        <authorList>
            <person name="de Groot N.N."/>
        </authorList>
    </citation>
    <scope>NUCLEOTIDE SEQUENCE [LARGE SCALE GENOMIC DNA]</scope>
    <source>
        <strain evidence="1 2">DSM 27078</strain>
    </source>
</reference>
<dbReference type="STRING" id="1299341.SAMN05444005_1095"/>
<dbReference type="Proteomes" id="UP000198648">
    <property type="component" value="Unassembled WGS sequence"/>
</dbReference>
<dbReference type="EMBL" id="FOEI01000009">
    <property type="protein sequence ID" value="SEQ18791.1"/>
    <property type="molecule type" value="Genomic_DNA"/>
</dbReference>
<keyword evidence="2" id="KW-1185">Reference proteome</keyword>
<gene>
    <name evidence="1" type="ORF">SAMN05444005_1095</name>
</gene>
<dbReference type="OrthoDB" id="1367128at2"/>
<proteinExistence type="predicted"/>
<organism evidence="1 2">
    <name type="scientific">Flavobacterium urocaniciphilum</name>
    <dbReference type="NCBI Taxonomy" id="1299341"/>
    <lineage>
        <taxon>Bacteria</taxon>
        <taxon>Pseudomonadati</taxon>
        <taxon>Bacteroidota</taxon>
        <taxon>Flavobacteriia</taxon>
        <taxon>Flavobacteriales</taxon>
        <taxon>Flavobacteriaceae</taxon>
        <taxon>Flavobacterium</taxon>
    </lineage>
</organism>
<protein>
    <recommendedName>
        <fullName evidence="3">DUF4177 domain-containing protein</fullName>
    </recommendedName>
</protein>